<proteinExistence type="predicted"/>
<gene>
    <name evidence="1" type="ORF">CHRIB12_LOCUS21340</name>
</gene>
<reference evidence="1" key="1">
    <citation type="submission" date="2020-05" db="EMBL/GenBank/DDBJ databases">
        <authorList>
            <person name="Rincon C."/>
            <person name="Sanders R I."/>
            <person name="Robbins C."/>
            <person name="Chaturvedi A."/>
        </authorList>
    </citation>
    <scope>NUCLEOTIDE SEQUENCE</scope>
    <source>
        <strain evidence="1">CHB12</strain>
    </source>
</reference>
<protein>
    <submittedName>
        <fullName evidence="1">Uncharacterized protein</fullName>
    </submittedName>
</protein>
<organism evidence="1 2">
    <name type="scientific">Rhizophagus irregularis</name>
    <dbReference type="NCBI Taxonomy" id="588596"/>
    <lineage>
        <taxon>Eukaryota</taxon>
        <taxon>Fungi</taxon>
        <taxon>Fungi incertae sedis</taxon>
        <taxon>Mucoromycota</taxon>
        <taxon>Glomeromycotina</taxon>
        <taxon>Glomeromycetes</taxon>
        <taxon>Glomerales</taxon>
        <taxon>Glomeraceae</taxon>
        <taxon>Rhizophagus</taxon>
    </lineage>
</organism>
<dbReference type="Proteomes" id="UP000684084">
    <property type="component" value="Unassembled WGS sequence"/>
</dbReference>
<name>A0A915ZU58_9GLOM</name>
<dbReference type="EMBL" id="CAGKOT010000067">
    <property type="protein sequence ID" value="CAB5390059.1"/>
    <property type="molecule type" value="Genomic_DNA"/>
</dbReference>
<dbReference type="OrthoDB" id="2303834at2759"/>
<accession>A0A915ZU58</accession>
<dbReference type="AlphaFoldDB" id="A0A915ZU58"/>
<evidence type="ECO:0000313" key="1">
    <source>
        <dbReference type="EMBL" id="CAB5390059.1"/>
    </source>
</evidence>
<sequence length="82" mass="9648">MKTQQLIDSYRQGPDTDVAKNWEKEYPTRPLIYINQLIYNGRSNNMGLLRIHLKGLHSTFDSQKFGCCFLIRILVTFIQKDI</sequence>
<evidence type="ECO:0000313" key="2">
    <source>
        <dbReference type="Proteomes" id="UP000684084"/>
    </source>
</evidence>
<comment type="caution">
    <text evidence="1">The sequence shown here is derived from an EMBL/GenBank/DDBJ whole genome shotgun (WGS) entry which is preliminary data.</text>
</comment>